<accession>A0ABD3RP13</accession>
<reference evidence="7 8" key="1">
    <citation type="submission" date="2024-12" db="EMBL/GenBank/DDBJ databases">
        <title>The unique morphological basis and parallel evolutionary history of personate flowers in Penstemon.</title>
        <authorList>
            <person name="Depatie T.H."/>
            <person name="Wessinger C.A."/>
        </authorList>
    </citation>
    <scope>NUCLEOTIDE SEQUENCE [LARGE SCALE GENOMIC DNA]</scope>
    <source>
        <strain evidence="7">WTNN_2</strain>
        <tissue evidence="7">Leaf</tissue>
    </source>
</reference>
<dbReference type="EMBL" id="JBJXBP010000008">
    <property type="protein sequence ID" value="KAL3814707.1"/>
    <property type="molecule type" value="Genomic_DNA"/>
</dbReference>
<gene>
    <name evidence="7" type="ORF">ACJIZ3_015975</name>
</gene>
<dbReference type="Proteomes" id="UP001634393">
    <property type="component" value="Unassembled WGS sequence"/>
</dbReference>
<keyword evidence="2" id="KW-1017">Isopeptide bond</keyword>
<comment type="subcellular location">
    <subcellularLocation>
        <location evidence="1">Nucleus</location>
    </subcellularLocation>
</comment>
<keyword evidence="4" id="KW-0539">Nucleus</keyword>
<evidence type="ECO:0008006" key="9">
    <source>
        <dbReference type="Google" id="ProtNLM"/>
    </source>
</evidence>
<comment type="caution">
    <text evidence="7">The sequence shown here is derived from an EMBL/GenBank/DDBJ whole genome shotgun (WGS) entry which is preliminary data.</text>
</comment>
<organism evidence="7 8">
    <name type="scientific">Penstemon smallii</name>
    <dbReference type="NCBI Taxonomy" id="265156"/>
    <lineage>
        <taxon>Eukaryota</taxon>
        <taxon>Viridiplantae</taxon>
        <taxon>Streptophyta</taxon>
        <taxon>Embryophyta</taxon>
        <taxon>Tracheophyta</taxon>
        <taxon>Spermatophyta</taxon>
        <taxon>Magnoliopsida</taxon>
        <taxon>eudicotyledons</taxon>
        <taxon>Gunneridae</taxon>
        <taxon>Pentapetalae</taxon>
        <taxon>asterids</taxon>
        <taxon>lamiids</taxon>
        <taxon>Lamiales</taxon>
        <taxon>Plantaginaceae</taxon>
        <taxon>Cheloneae</taxon>
        <taxon>Penstemon</taxon>
    </lineage>
</organism>
<name>A0ABD3RP13_9LAMI</name>
<evidence type="ECO:0000256" key="1">
    <source>
        <dbReference type="ARBA" id="ARBA00004123"/>
    </source>
</evidence>
<proteinExistence type="inferred from homology"/>
<evidence type="ECO:0000313" key="7">
    <source>
        <dbReference type="EMBL" id="KAL3814707.1"/>
    </source>
</evidence>
<keyword evidence="3" id="KW-0832">Ubl conjugation</keyword>
<evidence type="ECO:0000256" key="4">
    <source>
        <dbReference type="ARBA" id="ARBA00023242"/>
    </source>
</evidence>
<feature type="compositionally biased region" description="Polar residues" evidence="6">
    <location>
        <begin position="176"/>
        <end position="200"/>
    </location>
</feature>
<feature type="region of interest" description="Disordered" evidence="6">
    <location>
        <begin position="174"/>
        <end position="201"/>
    </location>
</feature>
<dbReference type="PANTHER" id="PTHR32086:SF0">
    <property type="entry name" value="FANCONI ANEMIA GROUP D2 PROTEIN"/>
    <property type="match status" value="1"/>
</dbReference>
<dbReference type="PANTHER" id="PTHR32086">
    <property type="entry name" value="FANCONI ANEMIA GROUP D2 PROTEIN"/>
    <property type="match status" value="1"/>
</dbReference>
<comment type="similarity">
    <text evidence="5">Belongs to the Fanconi anemia protein FANCD2 family.</text>
</comment>
<evidence type="ECO:0000256" key="2">
    <source>
        <dbReference type="ARBA" id="ARBA00022499"/>
    </source>
</evidence>
<evidence type="ECO:0000313" key="8">
    <source>
        <dbReference type="Proteomes" id="UP001634393"/>
    </source>
</evidence>
<evidence type="ECO:0000256" key="6">
    <source>
        <dbReference type="SAM" id="MobiDB-lite"/>
    </source>
</evidence>
<protein>
    <recommendedName>
        <fullName evidence="9">Fanconi anemia group D2 protein</fullName>
    </recommendedName>
</protein>
<evidence type="ECO:0000256" key="3">
    <source>
        <dbReference type="ARBA" id="ARBA00022843"/>
    </source>
</evidence>
<dbReference type="InterPro" id="IPR029448">
    <property type="entry name" value="FANCD2"/>
</dbReference>
<sequence length="812" mass="90840">MEIAHENLNPFSPSLCLSTSPLQVLPTKFVLLSVVEKLANQGSLGGIDALLGCPLHLPSSKLFSEPSFQCLTAKQKQIAILSLYYAANWMRELLNAFSTQVVEGRDTISQATKEEIIVKLLKRLRNLVFVESLLNNCLKHHPVLLPELYPHLESLPKIELDFMGDSDKMSQRLKGTVSTSQNIKRIKRQSSSPLANSNTEQKLKQPTIIDVWRKAGAITSQEVINEDLSMLPSETGPLESAGNPAKNSNIPQNIEISAPAMSIEAQNYKFRPLSVDCFSILACLKNDQGSCCADPSAEVPLHLYLLRDLHKKLDHFSPASKQKLARCSNPPAGLMGLKLTDFLSKIKPLFPCIRKNFDRAILILRKGAETCQDHWKTQSNFAVNPEIIDKIISASATTSSISVFKETLRCFGKILNLPDLLKEKTILSDLLQVFLPMEISDSFFQGMNLFPSPGSIDYLYSGAYIFLGGVFDIAISFSFTLASEVLLTLQLMVTSIRMFLNRSPRENRTDTYARLSKEILPFLSNKLGNYAKQLLMHKCDLDDVDNSFKTKGEMVQRILRIYLENCQSTSDLLNELACSILPQVSSSRTSTEDDNQTFPTLCPATLVIWYRVMHEENLSTLNNLFKEIAILEKQRGGAKVENIQRLLNKILQSVNVVVALINLCRTNNKVSIRAMAVKYGGKFIDSFLKVFDFLKAQFQTHKELILQLIKELQKATRTIQTLCSEAKGSKETAITGKIPATKRSMERFLFHVKALLYTTPSGCSFWMGNLKHKDLMGHVVSSQAYMDDQNGDINDESADIIIEDQPTNVATP</sequence>
<keyword evidence="8" id="KW-1185">Reference proteome</keyword>
<dbReference type="Pfam" id="PF14631">
    <property type="entry name" value="FancD2"/>
    <property type="match status" value="2"/>
</dbReference>
<dbReference type="GO" id="GO:0005634">
    <property type="term" value="C:nucleus"/>
    <property type="evidence" value="ECO:0007669"/>
    <property type="project" value="UniProtKB-SubCell"/>
</dbReference>
<dbReference type="AlphaFoldDB" id="A0ABD3RP13"/>
<evidence type="ECO:0000256" key="5">
    <source>
        <dbReference type="ARBA" id="ARBA00093456"/>
    </source>
</evidence>